<name>A0A7R9A307_9CRUS</name>
<dbReference type="AlphaFoldDB" id="A0A7R9A307"/>
<keyword evidence="3" id="KW-1185">Reference proteome</keyword>
<dbReference type="EMBL" id="CAJPEV010000596">
    <property type="protein sequence ID" value="CAG0886791.1"/>
    <property type="molecule type" value="Genomic_DNA"/>
</dbReference>
<accession>A0A7R9A307</accession>
<dbReference type="Proteomes" id="UP000677054">
    <property type="component" value="Unassembled WGS sequence"/>
</dbReference>
<organism evidence="2">
    <name type="scientific">Darwinula stevensoni</name>
    <dbReference type="NCBI Taxonomy" id="69355"/>
    <lineage>
        <taxon>Eukaryota</taxon>
        <taxon>Metazoa</taxon>
        <taxon>Ecdysozoa</taxon>
        <taxon>Arthropoda</taxon>
        <taxon>Crustacea</taxon>
        <taxon>Oligostraca</taxon>
        <taxon>Ostracoda</taxon>
        <taxon>Podocopa</taxon>
        <taxon>Podocopida</taxon>
        <taxon>Darwinulocopina</taxon>
        <taxon>Darwinuloidea</taxon>
        <taxon>Darwinulidae</taxon>
        <taxon>Darwinula</taxon>
    </lineage>
</organism>
<evidence type="ECO:0000313" key="2">
    <source>
        <dbReference type="EMBL" id="CAD7244260.1"/>
    </source>
</evidence>
<evidence type="ECO:0000313" key="3">
    <source>
        <dbReference type="Proteomes" id="UP000677054"/>
    </source>
</evidence>
<protein>
    <submittedName>
        <fullName evidence="2">Uncharacterized protein</fullName>
    </submittedName>
</protein>
<dbReference type="EMBL" id="LR900113">
    <property type="protein sequence ID" value="CAD7244260.1"/>
    <property type="molecule type" value="Genomic_DNA"/>
</dbReference>
<gene>
    <name evidence="2" type="ORF">DSTB1V02_LOCUS4160</name>
</gene>
<evidence type="ECO:0000256" key="1">
    <source>
        <dbReference type="SAM" id="MobiDB-lite"/>
    </source>
</evidence>
<feature type="region of interest" description="Disordered" evidence="1">
    <location>
        <begin position="1"/>
        <end position="20"/>
    </location>
</feature>
<sequence>MKKAKRLTELHIPTGDSTPPEAARKIELKEEDTNLTVLQTMDPMDISTPGIGDWTALQMHPICKDEPCLTDFEGFPYKFEFEEFNSRQTFVNVKLQLKIVNRMKVNCSGPWMNTRNPICSNAKDYEGFYQEYRSFVSSLAETASIRSIDPT</sequence>
<proteinExistence type="predicted"/>
<reference evidence="2" key="1">
    <citation type="submission" date="2020-11" db="EMBL/GenBank/DDBJ databases">
        <authorList>
            <person name="Tran Van P."/>
        </authorList>
    </citation>
    <scope>NUCLEOTIDE SEQUENCE</scope>
</reference>